<sequence>MEAVTDYGNREFYEGLLLSMIEPLKGRFSPGKARLQLGAETAGYGNRVAGMEGFSRLLWGLVPYWAGGGEDVSLLPVYLEGLASGTDPDSPEYWGDLHDKDQRMVEMAAIAYGLLMIPEKLWEPLAEHSRTTLAAWLGQINQYSLAENNWQYFNVITNLALKHVGKSYSNERMEEAMAKYESFYLGNGWYSDGLRPQKDYYISFAIHFYCLLYAKFMGEEDPVRSVLFKARAKEFAGTFIYWFDDEGKALPFGRSMTYRFAQGAFWSMSAMLELDILPLGVLKGVIGRHMEQWLRQPIYDNGGVLSIGYAYPNLNMSEGYNASGSPYWAFKAFALLALPAEHEFWKVKSEPLPKLEERLVIPECNMLISRRGYDVTALTAGQYPVLQITHAAEKYAKFAYSTRFGFSCPRSYSHLHEAGADSMLAFSVHNMIYVRRGCLEYSVTATEVYSKWSPVEGIEVETWLIPTDQGHIRRHIITSQLECTAYDCGFAYPDMPGETRSHADGTLAVVTDSNGKSIAASESGKAVVINSAPNTNLIFPTTLIPAIEYRIPKGRTRVETRIETEFSDVKIRTGSGNGYEVCS</sequence>
<evidence type="ECO:0000313" key="3">
    <source>
        <dbReference type="EMBL" id="NOU79468.1"/>
    </source>
</evidence>
<protein>
    <submittedName>
        <fullName evidence="3">DUF2264 domain-containing protein</fullName>
    </submittedName>
</protein>
<reference evidence="3 4" key="1">
    <citation type="submission" date="2019-10" db="EMBL/GenBank/DDBJ databases">
        <title>Description of Paenibacillus terricola sp. nov.</title>
        <authorList>
            <person name="Carlier A."/>
            <person name="Qi S."/>
        </authorList>
    </citation>
    <scope>NUCLEOTIDE SEQUENCE [LARGE SCALE GENOMIC DNA]</scope>
    <source>
        <strain evidence="3 4">LMG 31459</strain>
    </source>
</reference>
<proteinExistence type="predicted"/>
<gene>
    <name evidence="3" type="ORF">GC101_11325</name>
</gene>
<evidence type="ECO:0000259" key="1">
    <source>
        <dbReference type="Pfam" id="PF10022"/>
    </source>
</evidence>
<dbReference type="PANTHER" id="PTHR35339">
    <property type="entry name" value="LINALOOL DEHYDRATASE_ISOMERASE DOMAIN-CONTAINING PROTEIN"/>
    <property type="match status" value="1"/>
</dbReference>
<comment type="caution">
    <text evidence="3">The sequence shown here is derived from an EMBL/GenBank/DDBJ whole genome shotgun (WGS) entry which is preliminary data.</text>
</comment>
<dbReference type="RefSeq" id="WP_171717326.1">
    <property type="nucleotide sequence ID" value="NZ_WHOB01000027.1"/>
</dbReference>
<dbReference type="EMBL" id="WHOB01000027">
    <property type="protein sequence ID" value="NOU79468.1"/>
    <property type="molecule type" value="Genomic_DNA"/>
</dbReference>
<dbReference type="Pfam" id="PF20938">
    <property type="entry name" value="DUF2264_C"/>
    <property type="match status" value="1"/>
</dbReference>
<evidence type="ECO:0000313" key="4">
    <source>
        <dbReference type="Proteomes" id="UP000596857"/>
    </source>
</evidence>
<feature type="domain" description="DUF2264" evidence="1">
    <location>
        <begin position="10"/>
        <end position="351"/>
    </location>
</feature>
<dbReference type="InterPro" id="IPR049349">
    <property type="entry name" value="DUF2264_N"/>
</dbReference>
<dbReference type="Pfam" id="PF10022">
    <property type="entry name" value="DUF2264"/>
    <property type="match status" value="1"/>
</dbReference>
<dbReference type="PIRSF" id="PIRSF014753">
    <property type="entry name" value="UCP014753"/>
    <property type="match status" value="1"/>
</dbReference>
<keyword evidence="4" id="KW-1185">Reference proteome</keyword>
<feature type="domain" description="DUF2264" evidence="2">
    <location>
        <begin position="361"/>
        <end position="556"/>
    </location>
</feature>
<dbReference type="InterPro" id="IPR049237">
    <property type="entry name" value="DUF2264_C"/>
</dbReference>
<dbReference type="Proteomes" id="UP000596857">
    <property type="component" value="Unassembled WGS sequence"/>
</dbReference>
<accession>A0ABX1YEP7</accession>
<dbReference type="InterPro" id="IPR016624">
    <property type="entry name" value="UCP014753"/>
</dbReference>
<evidence type="ECO:0000259" key="2">
    <source>
        <dbReference type="Pfam" id="PF20938"/>
    </source>
</evidence>
<organism evidence="3 4">
    <name type="scientific">Paenibacillus phytohabitans</name>
    <dbReference type="NCBI Taxonomy" id="2654978"/>
    <lineage>
        <taxon>Bacteria</taxon>
        <taxon>Bacillati</taxon>
        <taxon>Bacillota</taxon>
        <taxon>Bacilli</taxon>
        <taxon>Bacillales</taxon>
        <taxon>Paenibacillaceae</taxon>
        <taxon>Paenibacillus</taxon>
    </lineage>
</organism>
<dbReference type="PANTHER" id="PTHR35339:SF4">
    <property type="entry name" value="LINALOOL DEHYDRATASE_ISOMERASE DOMAIN-CONTAINING PROTEIN"/>
    <property type="match status" value="1"/>
</dbReference>
<name>A0ABX1YEP7_9BACL</name>